<dbReference type="Proteomes" id="UP000319976">
    <property type="component" value="Chromosome"/>
</dbReference>
<evidence type="ECO:0000256" key="5">
    <source>
        <dbReference type="ARBA" id="ARBA00022989"/>
    </source>
</evidence>
<proteinExistence type="predicted"/>
<name>A0A517T3R2_9PLAN</name>
<dbReference type="RefSeq" id="WP_145258998.1">
    <property type="nucleotide sequence ID" value="NZ_CP036316.1"/>
</dbReference>
<keyword evidence="11" id="KW-1185">Reference proteome</keyword>
<feature type="transmembrane region" description="Helical" evidence="8">
    <location>
        <begin position="246"/>
        <end position="263"/>
    </location>
</feature>
<protein>
    <submittedName>
        <fullName evidence="10">Lysophospholipid transporter LplT</fullName>
    </submittedName>
</protein>
<keyword evidence="4 8" id="KW-0812">Transmembrane</keyword>
<dbReference type="Pfam" id="PF07690">
    <property type="entry name" value="MFS_1"/>
    <property type="match status" value="1"/>
</dbReference>
<evidence type="ECO:0000259" key="9">
    <source>
        <dbReference type="PROSITE" id="PS50850"/>
    </source>
</evidence>
<evidence type="ECO:0000313" key="10">
    <source>
        <dbReference type="EMBL" id="QDT63017.1"/>
    </source>
</evidence>
<dbReference type="OrthoDB" id="9803968at2"/>
<dbReference type="PANTHER" id="PTHR43266:SF2">
    <property type="entry name" value="MAJOR FACILITATOR SUPERFAMILY (MFS) PROFILE DOMAIN-CONTAINING PROTEIN"/>
    <property type="match status" value="1"/>
</dbReference>
<keyword evidence="3" id="KW-1003">Cell membrane</keyword>
<feature type="transmembrane region" description="Helical" evidence="8">
    <location>
        <begin position="411"/>
        <end position="429"/>
    </location>
</feature>
<dbReference type="InterPro" id="IPR020846">
    <property type="entry name" value="MFS_dom"/>
</dbReference>
<organism evidence="10 11">
    <name type="scientific">Calycomorphotria hydatis</name>
    <dbReference type="NCBI Taxonomy" id="2528027"/>
    <lineage>
        <taxon>Bacteria</taxon>
        <taxon>Pseudomonadati</taxon>
        <taxon>Planctomycetota</taxon>
        <taxon>Planctomycetia</taxon>
        <taxon>Planctomycetales</taxon>
        <taxon>Planctomycetaceae</taxon>
        <taxon>Calycomorphotria</taxon>
    </lineage>
</organism>
<feature type="transmembrane region" description="Helical" evidence="8">
    <location>
        <begin position="312"/>
        <end position="333"/>
    </location>
</feature>
<dbReference type="EMBL" id="CP036316">
    <property type="protein sequence ID" value="QDT63017.1"/>
    <property type="molecule type" value="Genomic_DNA"/>
</dbReference>
<dbReference type="InterPro" id="IPR011701">
    <property type="entry name" value="MFS"/>
</dbReference>
<evidence type="ECO:0000256" key="4">
    <source>
        <dbReference type="ARBA" id="ARBA00022692"/>
    </source>
</evidence>
<dbReference type="KEGG" id="chya:V22_02160"/>
<feature type="transmembrane region" description="Helical" evidence="8">
    <location>
        <begin position="192"/>
        <end position="213"/>
    </location>
</feature>
<evidence type="ECO:0000256" key="7">
    <source>
        <dbReference type="SAM" id="MobiDB-lite"/>
    </source>
</evidence>
<evidence type="ECO:0000313" key="11">
    <source>
        <dbReference type="Proteomes" id="UP000319976"/>
    </source>
</evidence>
<reference evidence="10 11" key="1">
    <citation type="submission" date="2019-02" db="EMBL/GenBank/DDBJ databases">
        <title>Deep-cultivation of Planctomycetes and their phenomic and genomic characterization uncovers novel biology.</title>
        <authorList>
            <person name="Wiegand S."/>
            <person name="Jogler M."/>
            <person name="Boedeker C."/>
            <person name="Pinto D."/>
            <person name="Vollmers J."/>
            <person name="Rivas-Marin E."/>
            <person name="Kohn T."/>
            <person name="Peeters S.H."/>
            <person name="Heuer A."/>
            <person name="Rast P."/>
            <person name="Oberbeckmann S."/>
            <person name="Bunk B."/>
            <person name="Jeske O."/>
            <person name="Meyerdierks A."/>
            <person name="Storesund J.E."/>
            <person name="Kallscheuer N."/>
            <person name="Luecker S."/>
            <person name="Lage O.M."/>
            <person name="Pohl T."/>
            <person name="Merkel B.J."/>
            <person name="Hornburger P."/>
            <person name="Mueller R.-W."/>
            <person name="Bruemmer F."/>
            <person name="Labrenz M."/>
            <person name="Spormann A.M."/>
            <person name="Op den Camp H."/>
            <person name="Overmann J."/>
            <person name="Amann R."/>
            <person name="Jetten M.S.M."/>
            <person name="Mascher T."/>
            <person name="Medema M.H."/>
            <person name="Devos D.P."/>
            <person name="Kaster A.-K."/>
            <person name="Ovreas L."/>
            <person name="Rohde M."/>
            <person name="Galperin M.Y."/>
            <person name="Jogler C."/>
        </authorList>
    </citation>
    <scope>NUCLEOTIDE SEQUENCE [LARGE SCALE GENOMIC DNA]</scope>
    <source>
        <strain evidence="10 11">V22</strain>
    </source>
</reference>
<dbReference type="SUPFAM" id="SSF103473">
    <property type="entry name" value="MFS general substrate transporter"/>
    <property type="match status" value="1"/>
</dbReference>
<sequence>MASTETPVARTEAEQHKTLPPLSRDPAFLGMTGTQFLGAFNDNVFRQLITLFILTSIVDEQAAATYQSAAYLLFAMPFILFSGFAGYLSDKFGKRLIVILSKVAELVIMLLGTVAFLTGQIWPLMVVLFLMGMQTTFFSPAKYGILPEMLRTKDLPQANGIISMTTFLAIILGMIIGGLASQAARDVFGGQYWVANFVCIVVAIAGIATAMYLRNPPPASSNLHFHMRDLFMTRETAAILKSDRPLFDALFVNSVFWFLAGVVQPTLDHFGIKQLDAGDTYTSILKAVLAVGIAAGFLCAGRLSRGMIRFRMIPYGAGGITISLLMCAIVAELPLPFGAIYGLECFGLFLTGFSTGLFALPLATFLQVRPPHEQKGRIIAAMNFFNWVGIAGAAVFYFLCAQALAMLNLGVGWTLAIVAILMGLIPIFYHPVNMLLEDDE</sequence>
<dbReference type="InterPro" id="IPR036259">
    <property type="entry name" value="MFS_trans_sf"/>
</dbReference>
<dbReference type="Gene3D" id="1.20.1250.20">
    <property type="entry name" value="MFS general substrate transporter like domains"/>
    <property type="match status" value="1"/>
</dbReference>
<dbReference type="PANTHER" id="PTHR43266">
    <property type="entry name" value="MACROLIDE-EFFLUX PROTEIN"/>
    <property type="match status" value="1"/>
</dbReference>
<evidence type="ECO:0000256" key="6">
    <source>
        <dbReference type="ARBA" id="ARBA00023136"/>
    </source>
</evidence>
<evidence type="ECO:0000256" key="2">
    <source>
        <dbReference type="ARBA" id="ARBA00022448"/>
    </source>
</evidence>
<evidence type="ECO:0000256" key="3">
    <source>
        <dbReference type="ARBA" id="ARBA00022475"/>
    </source>
</evidence>
<feature type="region of interest" description="Disordered" evidence="7">
    <location>
        <begin position="1"/>
        <end position="24"/>
    </location>
</feature>
<feature type="transmembrane region" description="Helical" evidence="8">
    <location>
        <begin position="160"/>
        <end position="180"/>
    </location>
</feature>
<feature type="transmembrane region" description="Helical" evidence="8">
    <location>
        <begin position="283"/>
        <end position="300"/>
    </location>
</feature>
<dbReference type="PROSITE" id="PS50850">
    <property type="entry name" value="MFS"/>
    <property type="match status" value="1"/>
</dbReference>
<dbReference type="AlphaFoldDB" id="A0A517T3R2"/>
<feature type="transmembrane region" description="Helical" evidence="8">
    <location>
        <begin position="384"/>
        <end position="405"/>
    </location>
</feature>
<keyword evidence="2" id="KW-0813">Transport</keyword>
<comment type="subcellular location">
    <subcellularLocation>
        <location evidence="1">Cell membrane</location>
        <topology evidence="1">Multi-pass membrane protein</topology>
    </subcellularLocation>
</comment>
<gene>
    <name evidence="10" type="primary">lplT</name>
    <name evidence="10" type="ORF">V22_02160</name>
</gene>
<accession>A0A517T3R2</accession>
<feature type="domain" description="Major facilitator superfamily (MFS) profile" evidence="9">
    <location>
        <begin position="27"/>
        <end position="434"/>
    </location>
</feature>
<evidence type="ECO:0000256" key="1">
    <source>
        <dbReference type="ARBA" id="ARBA00004651"/>
    </source>
</evidence>
<dbReference type="CDD" id="cd06173">
    <property type="entry name" value="MFS_MefA_like"/>
    <property type="match status" value="1"/>
</dbReference>
<feature type="transmembrane region" description="Helical" evidence="8">
    <location>
        <begin position="69"/>
        <end position="89"/>
    </location>
</feature>
<dbReference type="GO" id="GO:0022857">
    <property type="term" value="F:transmembrane transporter activity"/>
    <property type="evidence" value="ECO:0007669"/>
    <property type="project" value="InterPro"/>
</dbReference>
<keyword evidence="6 8" id="KW-0472">Membrane</keyword>
<evidence type="ECO:0000256" key="8">
    <source>
        <dbReference type="SAM" id="Phobius"/>
    </source>
</evidence>
<feature type="transmembrane region" description="Helical" evidence="8">
    <location>
        <begin position="339"/>
        <end position="363"/>
    </location>
</feature>
<keyword evidence="5 8" id="KW-1133">Transmembrane helix</keyword>
<dbReference type="GO" id="GO:0005886">
    <property type="term" value="C:plasma membrane"/>
    <property type="evidence" value="ECO:0007669"/>
    <property type="project" value="UniProtKB-SubCell"/>
</dbReference>